<feature type="transmembrane region" description="Helical" evidence="11">
    <location>
        <begin position="211"/>
        <end position="230"/>
    </location>
</feature>
<dbReference type="InterPro" id="IPR000425">
    <property type="entry name" value="MIP"/>
</dbReference>
<evidence type="ECO:0000256" key="3">
    <source>
        <dbReference type="ARBA" id="ARBA00022448"/>
    </source>
</evidence>
<keyword evidence="7 11" id="KW-0472">Membrane</keyword>
<keyword evidence="4 10" id="KW-0812">Transmembrane</keyword>
<evidence type="ECO:0000256" key="11">
    <source>
        <dbReference type="SAM" id="Phobius"/>
    </source>
</evidence>
<keyword evidence="13" id="KW-1185">Reference proteome</keyword>
<dbReference type="Proteomes" id="UP001303473">
    <property type="component" value="Unassembled WGS sequence"/>
</dbReference>
<keyword evidence="3 10" id="KW-0813">Transport</keyword>
<dbReference type="GO" id="GO:0005886">
    <property type="term" value="C:plasma membrane"/>
    <property type="evidence" value="ECO:0007669"/>
    <property type="project" value="TreeGrafter"/>
</dbReference>
<feature type="transmembrane region" description="Helical" evidence="11">
    <location>
        <begin position="264"/>
        <end position="289"/>
    </location>
</feature>
<name>A0AAN6N729_9PEZI</name>
<dbReference type="PANTHER" id="PTHR43829">
    <property type="entry name" value="AQUAPORIN OR AQUAGLYCEROPORIN RELATED"/>
    <property type="match status" value="1"/>
</dbReference>
<dbReference type="PROSITE" id="PS00221">
    <property type="entry name" value="MIP"/>
    <property type="match status" value="1"/>
</dbReference>
<dbReference type="Pfam" id="PF00230">
    <property type="entry name" value="MIP"/>
    <property type="match status" value="1"/>
</dbReference>
<evidence type="ECO:0000313" key="13">
    <source>
        <dbReference type="Proteomes" id="UP001303473"/>
    </source>
</evidence>
<evidence type="ECO:0000256" key="1">
    <source>
        <dbReference type="ARBA" id="ARBA00004141"/>
    </source>
</evidence>
<evidence type="ECO:0000313" key="12">
    <source>
        <dbReference type="EMBL" id="KAK3938562.1"/>
    </source>
</evidence>
<accession>A0AAN6N729</accession>
<dbReference type="SUPFAM" id="SSF81338">
    <property type="entry name" value="Aquaporin-like"/>
    <property type="match status" value="1"/>
</dbReference>
<protein>
    <submittedName>
        <fullName evidence="12">Aquaporin-like protein</fullName>
    </submittedName>
</protein>
<proteinExistence type="inferred from homology"/>
<dbReference type="InterPro" id="IPR050363">
    <property type="entry name" value="MIP/Aquaporin"/>
</dbReference>
<keyword evidence="5" id="KW-0677">Repeat</keyword>
<dbReference type="InterPro" id="IPR023271">
    <property type="entry name" value="Aquaporin-like"/>
</dbReference>
<evidence type="ECO:0000256" key="9">
    <source>
        <dbReference type="ARBA" id="ARBA00049405"/>
    </source>
</evidence>
<dbReference type="EMBL" id="MU853827">
    <property type="protein sequence ID" value="KAK3938562.1"/>
    <property type="molecule type" value="Genomic_DNA"/>
</dbReference>
<comment type="catalytic activity">
    <reaction evidence="9">
        <text>glycerol(in) = glycerol(out)</text>
        <dbReference type="Rhea" id="RHEA:29675"/>
        <dbReference type="ChEBI" id="CHEBI:17754"/>
    </reaction>
</comment>
<keyword evidence="6 11" id="KW-1133">Transmembrane helix</keyword>
<feature type="transmembrane region" description="Helical" evidence="11">
    <location>
        <begin position="55"/>
        <end position="74"/>
    </location>
</feature>
<dbReference type="InterPro" id="IPR022357">
    <property type="entry name" value="MIP_CS"/>
</dbReference>
<comment type="caution">
    <text evidence="12">The sequence shown here is derived from an EMBL/GenBank/DDBJ whole genome shotgun (WGS) entry which is preliminary data.</text>
</comment>
<evidence type="ECO:0000256" key="5">
    <source>
        <dbReference type="ARBA" id="ARBA00022737"/>
    </source>
</evidence>
<dbReference type="PANTHER" id="PTHR43829:SF9">
    <property type="entry name" value="AQUAPORIN-9"/>
    <property type="match status" value="1"/>
</dbReference>
<evidence type="ECO:0000256" key="6">
    <source>
        <dbReference type="ARBA" id="ARBA00022989"/>
    </source>
</evidence>
<evidence type="ECO:0000256" key="2">
    <source>
        <dbReference type="ARBA" id="ARBA00006175"/>
    </source>
</evidence>
<evidence type="ECO:0000256" key="8">
    <source>
        <dbReference type="ARBA" id="ARBA00034651"/>
    </source>
</evidence>
<comment type="subcellular location">
    <subcellularLocation>
        <location evidence="1">Membrane</location>
        <topology evidence="1">Multi-pass membrane protein</topology>
    </subcellularLocation>
</comment>
<dbReference type="CDD" id="cd00333">
    <property type="entry name" value="MIP"/>
    <property type="match status" value="1"/>
</dbReference>
<evidence type="ECO:0000256" key="10">
    <source>
        <dbReference type="RuleBase" id="RU000477"/>
    </source>
</evidence>
<dbReference type="FunFam" id="1.20.1080.10:FF:000027">
    <property type="entry name" value="MIP aquaporin"/>
    <property type="match status" value="1"/>
</dbReference>
<dbReference type="AlphaFoldDB" id="A0AAN6N729"/>
<evidence type="ECO:0000256" key="7">
    <source>
        <dbReference type="ARBA" id="ARBA00023136"/>
    </source>
</evidence>
<dbReference type="GO" id="GO:0015254">
    <property type="term" value="F:glycerol channel activity"/>
    <property type="evidence" value="ECO:0007669"/>
    <property type="project" value="TreeGrafter"/>
</dbReference>
<comment type="similarity">
    <text evidence="2 10">Belongs to the MIP/aquaporin (TC 1.A.8) family.</text>
</comment>
<dbReference type="NCBIfam" id="TIGR00861">
    <property type="entry name" value="MIP"/>
    <property type="match status" value="1"/>
</dbReference>
<comment type="catalytic activity">
    <reaction evidence="8">
        <text>H2O(in) = H2O(out)</text>
        <dbReference type="Rhea" id="RHEA:29667"/>
        <dbReference type="ChEBI" id="CHEBI:15377"/>
    </reaction>
</comment>
<dbReference type="GO" id="GO:0015250">
    <property type="term" value="F:water channel activity"/>
    <property type="evidence" value="ECO:0007669"/>
    <property type="project" value="TreeGrafter"/>
</dbReference>
<feature type="transmembrane region" description="Helical" evidence="11">
    <location>
        <begin position="187"/>
        <end position="205"/>
    </location>
</feature>
<reference evidence="13" key="1">
    <citation type="journal article" date="2023" name="Mol. Phylogenet. Evol.">
        <title>Genome-scale phylogeny and comparative genomics of the fungal order Sordariales.</title>
        <authorList>
            <person name="Hensen N."/>
            <person name="Bonometti L."/>
            <person name="Westerberg I."/>
            <person name="Brannstrom I.O."/>
            <person name="Guillou S."/>
            <person name="Cros-Aarteil S."/>
            <person name="Calhoun S."/>
            <person name="Haridas S."/>
            <person name="Kuo A."/>
            <person name="Mondo S."/>
            <person name="Pangilinan J."/>
            <person name="Riley R."/>
            <person name="LaButti K."/>
            <person name="Andreopoulos B."/>
            <person name="Lipzen A."/>
            <person name="Chen C."/>
            <person name="Yan M."/>
            <person name="Daum C."/>
            <person name="Ng V."/>
            <person name="Clum A."/>
            <person name="Steindorff A."/>
            <person name="Ohm R.A."/>
            <person name="Martin F."/>
            <person name="Silar P."/>
            <person name="Natvig D.O."/>
            <person name="Lalanne C."/>
            <person name="Gautier V."/>
            <person name="Ament-Velasquez S.L."/>
            <person name="Kruys A."/>
            <person name="Hutchinson M.I."/>
            <person name="Powell A.J."/>
            <person name="Barry K."/>
            <person name="Miller A.N."/>
            <person name="Grigoriev I.V."/>
            <person name="Debuchy R."/>
            <person name="Gladieux P."/>
            <person name="Hiltunen Thoren M."/>
            <person name="Johannesson H."/>
        </authorList>
    </citation>
    <scope>NUCLEOTIDE SEQUENCE [LARGE SCALE GENOMIC DNA]</scope>
    <source>
        <strain evidence="13">CBS 340.73</strain>
    </source>
</reference>
<feature type="transmembrane region" description="Helical" evidence="11">
    <location>
        <begin position="126"/>
        <end position="145"/>
    </location>
</feature>
<organism evidence="12 13">
    <name type="scientific">Diplogelasinospora grovesii</name>
    <dbReference type="NCBI Taxonomy" id="303347"/>
    <lineage>
        <taxon>Eukaryota</taxon>
        <taxon>Fungi</taxon>
        <taxon>Dikarya</taxon>
        <taxon>Ascomycota</taxon>
        <taxon>Pezizomycotina</taxon>
        <taxon>Sordariomycetes</taxon>
        <taxon>Sordariomycetidae</taxon>
        <taxon>Sordariales</taxon>
        <taxon>Diplogelasinosporaceae</taxon>
        <taxon>Diplogelasinospora</taxon>
    </lineage>
</organism>
<dbReference type="Gene3D" id="1.20.1080.10">
    <property type="entry name" value="Glycerol uptake facilitator protein"/>
    <property type="match status" value="1"/>
</dbReference>
<evidence type="ECO:0000256" key="4">
    <source>
        <dbReference type="ARBA" id="ARBA00022692"/>
    </source>
</evidence>
<dbReference type="PRINTS" id="PR00783">
    <property type="entry name" value="MINTRINSICP"/>
</dbReference>
<sequence length="320" mass="35149">MGTGVAEETQPVIQETTNGVHPAISSDPTVTDTDVRPQYLWPKTRSLLQDAFSEFMGTFILVLLGDGSIAQVVLSKNTKGDWQSICWGWGLGLMFGAYTATKSGGHLNPAVTLSMCVFRGFSWRKFPIYMCAQILGAMAAALVVYGNYKSAIDQYEGYGIRTVGLNTSTAGIFATYPQPFMTRTGMFFSEFIGSSILMFLIFAVVDNAAQYLVPLCLFFVLFAVGACFGWETGFAVNLARDFGPRLVTYALGYGNGVWNAGPYYFWVPMVAPFFGCLFGGFLYDVFLYTGESPINKPFMGVTRPKEAWRNAAQKEKVSKA</sequence>
<gene>
    <name evidence="12" type="ORF">QBC46DRAFT_317519</name>
</gene>